<dbReference type="SUPFAM" id="SSF52777">
    <property type="entry name" value="CoA-dependent acyltransferases"/>
    <property type="match status" value="2"/>
</dbReference>
<dbReference type="GO" id="GO:0047527">
    <property type="term" value="F:2,3-dihydroxybenzoate-serine ligase activity"/>
    <property type="evidence" value="ECO:0007669"/>
    <property type="project" value="TreeGrafter"/>
</dbReference>
<reference evidence="2" key="1">
    <citation type="submission" date="2022-10" db="EMBL/GenBank/DDBJ databases">
        <title>The complete genomes of actinobacterial strains from the NBC collection.</title>
        <authorList>
            <person name="Joergensen T.S."/>
            <person name="Alvarez Arevalo M."/>
            <person name="Sterndorff E.B."/>
            <person name="Faurdal D."/>
            <person name="Vuksanovic O."/>
            <person name="Mourched A.-S."/>
            <person name="Charusanti P."/>
            <person name="Shaw S."/>
            <person name="Blin K."/>
            <person name="Weber T."/>
        </authorList>
    </citation>
    <scope>NUCLEOTIDE SEQUENCE</scope>
    <source>
        <strain evidence="2">NBC_01401</strain>
    </source>
</reference>
<feature type="domain" description="Condensation" evidence="1">
    <location>
        <begin position="9"/>
        <end position="455"/>
    </location>
</feature>
<organism evidence="2">
    <name type="scientific">Streptomyces sp. NBC_01401</name>
    <dbReference type="NCBI Taxonomy" id="2903854"/>
    <lineage>
        <taxon>Bacteria</taxon>
        <taxon>Bacillati</taxon>
        <taxon>Actinomycetota</taxon>
        <taxon>Actinomycetes</taxon>
        <taxon>Kitasatosporales</taxon>
        <taxon>Streptomycetaceae</taxon>
        <taxon>Streptomyces</taxon>
    </lineage>
</organism>
<dbReference type="GO" id="GO:0009366">
    <property type="term" value="C:enterobactin synthetase complex"/>
    <property type="evidence" value="ECO:0007669"/>
    <property type="project" value="TreeGrafter"/>
</dbReference>
<proteinExistence type="predicted"/>
<protein>
    <submittedName>
        <fullName evidence="2">Condensation domain-containing protein</fullName>
    </submittedName>
</protein>
<dbReference type="InterPro" id="IPR023213">
    <property type="entry name" value="CAT-like_dom_sf"/>
</dbReference>
<dbReference type="CDD" id="cd19531">
    <property type="entry name" value="LCL_NRPS-like"/>
    <property type="match status" value="1"/>
</dbReference>
<dbReference type="GO" id="GO:0031177">
    <property type="term" value="F:phosphopantetheine binding"/>
    <property type="evidence" value="ECO:0007669"/>
    <property type="project" value="TreeGrafter"/>
</dbReference>
<accession>A0AAU3GY88</accession>
<dbReference type="InterPro" id="IPR001242">
    <property type="entry name" value="Condensation_dom"/>
</dbReference>
<dbReference type="GO" id="GO:0043041">
    <property type="term" value="P:amino acid activation for nonribosomal peptide biosynthetic process"/>
    <property type="evidence" value="ECO:0007669"/>
    <property type="project" value="TreeGrafter"/>
</dbReference>
<dbReference type="Gene3D" id="3.30.559.10">
    <property type="entry name" value="Chloramphenicol acetyltransferase-like domain"/>
    <property type="match status" value="1"/>
</dbReference>
<dbReference type="PANTHER" id="PTHR45527:SF1">
    <property type="entry name" value="FATTY ACID SYNTHASE"/>
    <property type="match status" value="1"/>
</dbReference>
<dbReference type="PANTHER" id="PTHR45527">
    <property type="entry name" value="NONRIBOSOMAL PEPTIDE SYNTHETASE"/>
    <property type="match status" value="1"/>
</dbReference>
<dbReference type="GO" id="GO:0008610">
    <property type="term" value="P:lipid biosynthetic process"/>
    <property type="evidence" value="ECO:0007669"/>
    <property type="project" value="UniProtKB-ARBA"/>
</dbReference>
<name>A0AAU3GY88_9ACTN</name>
<sequence>MGHTDPISGALPLSVGQEGLWLLHKLAPDSATYNLAGGVRMEPAPDPEVLARAARALTERHPMLRSVYVEADGEPRRVVREAGEIGELVVRDVPDADDAELDRLVKAEAGAPFRLSDEGPFRVVLWRRRTDAVLLALTHHIATDAVSQWMLWRDLLAAYAAFAEGEEPDWAPIAVDYGHFVQAERDLLESSRGVRQAEFWQEQVTGSVPAELLTDKPRPPVSSFTGASLVRRLPDELAERLKHAAAAQEISQFALALGSLQALLNRWTGQTDFLIACPASVRRSAAKDVVGYYVNPVLVRAVFDRNTPLGEVTSAANDRLRQATARATYPFPLVAQNAAADGPLFRVSMTMVTTDRFGAELAGAVAGVPLDVAGLTTTYLEIPHLEGQCDISFEVTRDAQGLTIALRYDTALFERATMDRLFDQLIRFMTAAGDTPERPVSRVPLTDAAQKRSLLALGNAGAGS</sequence>
<dbReference type="Pfam" id="PF00668">
    <property type="entry name" value="Condensation"/>
    <property type="match status" value="1"/>
</dbReference>
<dbReference type="GO" id="GO:0005829">
    <property type="term" value="C:cytosol"/>
    <property type="evidence" value="ECO:0007669"/>
    <property type="project" value="TreeGrafter"/>
</dbReference>
<dbReference type="GO" id="GO:0009239">
    <property type="term" value="P:enterobactin biosynthetic process"/>
    <property type="evidence" value="ECO:0007669"/>
    <property type="project" value="TreeGrafter"/>
</dbReference>
<evidence type="ECO:0000313" key="2">
    <source>
        <dbReference type="EMBL" id="WTY97150.1"/>
    </source>
</evidence>
<dbReference type="EMBL" id="CP109535">
    <property type="protein sequence ID" value="WTY97150.1"/>
    <property type="molecule type" value="Genomic_DNA"/>
</dbReference>
<dbReference type="AlphaFoldDB" id="A0AAU3GY88"/>
<dbReference type="Gene3D" id="3.30.559.30">
    <property type="entry name" value="Nonribosomal peptide synthetase, condensation domain"/>
    <property type="match status" value="1"/>
</dbReference>
<evidence type="ECO:0000259" key="1">
    <source>
        <dbReference type="Pfam" id="PF00668"/>
    </source>
</evidence>
<gene>
    <name evidence="2" type="ORF">OG626_20725</name>
</gene>